<proteinExistence type="predicted"/>
<gene>
    <name evidence="3" type="ORF">DFQ27_001618</name>
</gene>
<name>A0A9P6U8J5_9FUNG</name>
<feature type="signal peptide" evidence="2">
    <location>
        <begin position="1"/>
        <end position="19"/>
    </location>
</feature>
<dbReference type="OrthoDB" id="2424869at2759"/>
<protein>
    <recommendedName>
        <fullName evidence="5">Secreted protein</fullName>
    </recommendedName>
</protein>
<evidence type="ECO:0008006" key="5">
    <source>
        <dbReference type="Google" id="ProtNLM"/>
    </source>
</evidence>
<organism evidence="3 4">
    <name type="scientific">Actinomortierella ambigua</name>
    <dbReference type="NCBI Taxonomy" id="1343610"/>
    <lineage>
        <taxon>Eukaryota</taxon>
        <taxon>Fungi</taxon>
        <taxon>Fungi incertae sedis</taxon>
        <taxon>Mucoromycota</taxon>
        <taxon>Mortierellomycotina</taxon>
        <taxon>Mortierellomycetes</taxon>
        <taxon>Mortierellales</taxon>
        <taxon>Mortierellaceae</taxon>
        <taxon>Actinomortierella</taxon>
    </lineage>
</organism>
<reference evidence="3" key="1">
    <citation type="journal article" date="2020" name="Fungal Divers.">
        <title>Resolving the Mortierellaceae phylogeny through synthesis of multi-gene phylogenetics and phylogenomics.</title>
        <authorList>
            <person name="Vandepol N."/>
            <person name="Liber J."/>
            <person name="Desiro A."/>
            <person name="Na H."/>
            <person name="Kennedy M."/>
            <person name="Barry K."/>
            <person name="Grigoriev I.V."/>
            <person name="Miller A.N."/>
            <person name="O'Donnell K."/>
            <person name="Stajich J.E."/>
            <person name="Bonito G."/>
        </authorList>
    </citation>
    <scope>NUCLEOTIDE SEQUENCE</scope>
    <source>
        <strain evidence="3">BC1065</strain>
    </source>
</reference>
<evidence type="ECO:0000256" key="2">
    <source>
        <dbReference type="SAM" id="SignalP"/>
    </source>
</evidence>
<keyword evidence="2" id="KW-0732">Signal</keyword>
<dbReference type="EMBL" id="JAAAJB010000155">
    <property type="protein sequence ID" value="KAG0263793.1"/>
    <property type="molecule type" value="Genomic_DNA"/>
</dbReference>
<sequence>MKTSWTVLGLLCIAGATTAAAAAAVLAARSNDFDLRQKRESNEVNCIQIVNPAPGAVYRPGFFVRMIYGTQFCSGVSATGPWSIHLYNNLKTKNSRVEYDYHEVIAENLSATQFLWNIPLDHLDKAKNVRERSEYIVRIETTSQDGKRLVGHAGPFSIIPDYGKKKRRQDDNTSKSVKTPYIAPQAI</sequence>
<keyword evidence="4" id="KW-1185">Reference proteome</keyword>
<comment type="caution">
    <text evidence="3">The sequence shown here is derived from an EMBL/GenBank/DDBJ whole genome shotgun (WGS) entry which is preliminary data.</text>
</comment>
<evidence type="ECO:0000256" key="1">
    <source>
        <dbReference type="SAM" id="MobiDB-lite"/>
    </source>
</evidence>
<accession>A0A9P6U8J5</accession>
<dbReference type="AlphaFoldDB" id="A0A9P6U8J5"/>
<evidence type="ECO:0000313" key="3">
    <source>
        <dbReference type="EMBL" id="KAG0263793.1"/>
    </source>
</evidence>
<evidence type="ECO:0000313" key="4">
    <source>
        <dbReference type="Proteomes" id="UP000807716"/>
    </source>
</evidence>
<feature type="region of interest" description="Disordered" evidence="1">
    <location>
        <begin position="161"/>
        <end position="187"/>
    </location>
</feature>
<feature type="chain" id="PRO_5040198758" description="Secreted protein" evidence="2">
    <location>
        <begin position="20"/>
        <end position="187"/>
    </location>
</feature>
<dbReference type="Proteomes" id="UP000807716">
    <property type="component" value="Unassembled WGS sequence"/>
</dbReference>